<keyword evidence="4" id="KW-1185">Reference proteome</keyword>
<dbReference type="Pfam" id="PF08486">
    <property type="entry name" value="SpoIID"/>
    <property type="match status" value="1"/>
</dbReference>
<keyword evidence="1" id="KW-0812">Transmembrane</keyword>
<reference evidence="3" key="1">
    <citation type="journal article" date="2014" name="Int. J. Syst. Evol. Microbiol.">
        <title>Complete genome sequence of Corynebacterium casei LMG S-19264T (=DSM 44701T), isolated from a smear-ripened cheese.</title>
        <authorList>
            <consortium name="US DOE Joint Genome Institute (JGI-PGF)"/>
            <person name="Walter F."/>
            <person name="Albersmeier A."/>
            <person name="Kalinowski J."/>
            <person name="Ruckert C."/>
        </authorList>
    </citation>
    <scope>NUCLEOTIDE SEQUENCE</scope>
    <source>
        <strain evidence="3">JCM 14719</strain>
    </source>
</reference>
<dbReference type="NCBIfam" id="TIGR02870">
    <property type="entry name" value="spore_II_D"/>
    <property type="match status" value="1"/>
</dbReference>
<organism evidence="3 4">
    <name type="scientific">Calditerricola satsumensis</name>
    <dbReference type="NCBI Taxonomy" id="373054"/>
    <lineage>
        <taxon>Bacteria</taxon>
        <taxon>Bacillati</taxon>
        <taxon>Bacillota</taxon>
        <taxon>Bacilli</taxon>
        <taxon>Bacillales</taxon>
        <taxon>Bacillaceae</taxon>
        <taxon>Calditerricola</taxon>
    </lineage>
</organism>
<dbReference type="GO" id="GO:0030288">
    <property type="term" value="C:outer membrane-bounded periplasmic space"/>
    <property type="evidence" value="ECO:0007669"/>
    <property type="project" value="TreeGrafter"/>
</dbReference>
<evidence type="ECO:0000313" key="3">
    <source>
        <dbReference type="EMBL" id="GGJ95973.1"/>
    </source>
</evidence>
<keyword evidence="1" id="KW-1133">Transmembrane helix</keyword>
<dbReference type="EMBL" id="BMOF01000009">
    <property type="protein sequence ID" value="GGJ95973.1"/>
    <property type="molecule type" value="Genomic_DNA"/>
</dbReference>
<dbReference type="AlphaFoldDB" id="A0A8J3FA12"/>
<dbReference type="RefSeq" id="WP_229725663.1">
    <property type="nucleotide sequence ID" value="NZ_BMOF01000009.1"/>
</dbReference>
<dbReference type="InterPro" id="IPR013486">
    <property type="entry name" value="SpoIID/LytB"/>
</dbReference>
<dbReference type="PANTHER" id="PTHR30032:SF4">
    <property type="entry name" value="AMIDASE ENHANCER"/>
    <property type="match status" value="1"/>
</dbReference>
<feature type="domain" description="Sporulation stage II protein D amidase enhancer LytB N-terminal" evidence="2">
    <location>
        <begin position="113"/>
        <end position="218"/>
    </location>
</feature>
<evidence type="ECO:0000313" key="4">
    <source>
        <dbReference type="Proteomes" id="UP000637720"/>
    </source>
</evidence>
<sequence>MAHRRSTRLWRVRSHRFRAPDRVPAYARRSEVALPLRRLRWWRGIRRIAAVLVSRQAFLVALAFVATAMLVLVFPAALVLVWGPGSAEWGAPATKRSSSLTPHPVAFDVRVYRAQANRVDTVPLEDYVAGVVAAEMPAEFELEALKAQALAARTFVVHRLLQDPKPPVPGNAHVTDTVQDQVYRDPRELRAAWGADFAWKWARIRRAVEETAGLILTYDGEPILAAFFSTASGKTESAADYWGRPLPYLRSVPSPWDEASPRFRQTVTFPWSEFTRKMGLSDLPYPGEKRSDWAAVERTTAGGNVAEVRFGNRRFTGREVRERLGLPSTHFSWTVADGKIVFHTRGYGHGVGMSQWGAQGMARSGKTAEEILQHYYRGVRIEPAARWLNGRNGAQPARAS</sequence>
<dbReference type="InterPro" id="IPR013693">
    <property type="entry name" value="SpoIID/LytB_N"/>
</dbReference>
<accession>A0A8J3FA12</accession>
<protein>
    <submittedName>
        <fullName evidence="3">Stage II sporulation protein D</fullName>
    </submittedName>
</protein>
<reference evidence="3" key="2">
    <citation type="submission" date="2020-09" db="EMBL/GenBank/DDBJ databases">
        <authorList>
            <person name="Sun Q."/>
            <person name="Ohkuma M."/>
        </authorList>
    </citation>
    <scope>NUCLEOTIDE SEQUENCE</scope>
    <source>
        <strain evidence="3">JCM 14719</strain>
    </source>
</reference>
<feature type="transmembrane region" description="Helical" evidence="1">
    <location>
        <begin position="57"/>
        <end position="82"/>
    </location>
</feature>
<proteinExistence type="predicted"/>
<dbReference type="InterPro" id="IPR014225">
    <property type="entry name" value="Spore_II_D_firmicutes"/>
</dbReference>
<evidence type="ECO:0000256" key="1">
    <source>
        <dbReference type="SAM" id="Phobius"/>
    </source>
</evidence>
<gene>
    <name evidence="3" type="ORF">GCM10007043_07250</name>
</gene>
<dbReference type="PANTHER" id="PTHR30032">
    <property type="entry name" value="N-ACETYLMURAMOYL-L-ALANINE AMIDASE-RELATED"/>
    <property type="match status" value="1"/>
</dbReference>
<dbReference type="NCBIfam" id="TIGR02669">
    <property type="entry name" value="SpoIID_LytB"/>
    <property type="match status" value="1"/>
</dbReference>
<name>A0A8J3FA12_9BACI</name>
<dbReference type="Proteomes" id="UP000637720">
    <property type="component" value="Unassembled WGS sequence"/>
</dbReference>
<dbReference type="InterPro" id="IPR051922">
    <property type="entry name" value="Bact_Sporulation_Assoc"/>
</dbReference>
<evidence type="ECO:0000259" key="2">
    <source>
        <dbReference type="Pfam" id="PF08486"/>
    </source>
</evidence>
<dbReference type="GO" id="GO:0030435">
    <property type="term" value="P:sporulation resulting in formation of a cellular spore"/>
    <property type="evidence" value="ECO:0007669"/>
    <property type="project" value="InterPro"/>
</dbReference>
<comment type="caution">
    <text evidence="3">The sequence shown here is derived from an EMBL/GenBank/DDBJ whole genome shotgun (WGS) entry which is preliminary data.</text>
</comment>
<keyword evidence="1" id="KW-0472">Membrane</keyword>